<dbReference type="GeneID" id="116416019"/>
<sequence>MYNKQVNFIDTRCPEFYIKKVKQIIENMEMYSKAQGCILLKDFLSQPYSIIEAFKSTNLLLIEYISSLEKIEGMDSIFQQLEDIVQKATENNPKKLVVIGDTKDLHALFKFKCNTIDKNGVNILSQLTEESQSDLLQKIQVNLYDRQLKCSELMDEQALVNIVGTPQLLQQLLIENLVIVCGEHQRQRSYYKTEFIQETFLSKSRIVIISGESGSGKNTCLQKLKQKLIESPALTWVVGIHLDKTDVINKLEEQSFKGSKIDLLIELIGYQGLQRQMFAACVAGKLSLKLDLVVYGFGERLLYSSKDSKKVVKDILKELQSSSGNINIYVTCESQSRTELEDELNAHVHELDPFTPQKKIQFMIKCLRSYPDSDKVDLSKRAQNLLQTYEKKQLDCLIDTTLKLKMLTLINLN</sequence>
<name>A0A7M7PWH5_NASVI</name>
<protein>
    <submittedName>
        <fullName evidence="1">Uncharacterized protein</fullName>
    </submittedName>
</protein>
<dbReference type="RefSeq" id="XP_031778117.1">
    <property type="nucleotide sequence ID" value="XM_031922257.2"/>
</dbReference>
<keyword evidence="2" id="KW-1185">Reference proteome</keyword>
<dbReference type="InParanoid" id="A0A7M7PWH5"/>
<dbReference type="SUPFAM" id="SSF52540">
    <property type="entry name" value="P-loop containing nucleoside triphosphate hydrolases"/>
    <property type="match status" value="1"/>
</dbReference>
<proteinExistence type="predicted"/>
<dbReference type="AlphaFoldDB" id="A0A7M7PWH5"/>
<evidence type="ECO:0000313" key="1">
    <source>
        <dbReference type="EnsemblMetazoa" id="XP_031778117"/>
    </source>
</evidence>
<accession>A0A7M7PWH5</accession>
<dbReference type="InterPro" id="IPR027417">
    <property type="entry name" value="P-loop_NTPase"/>
</dbReference>
<dbReference type="Gene3D" id="3.40.50.300">
    <property type="entry name" value="P-loop containing nucleotide triphosphate hydrolases"/>
    <property type="match status" value="1"/>
</dbReference>
<evidence type="ECO:0000313" key="2">
    <source>
        <dbReference type="Proteomes" id="UP000002358"/>
    </source>
</evidence>
<dbReference type="KEGG" id="nvi:116416019"/>
<dbReference type="Proteomes" id="UP000002358">
    <property type="component" value="Chromosome 1"/>
</dbReference>
<reference evidence="1" key="1">
    <citation type="submission" date="2021-01" db="UniProtKB">
        <authorList>
            <consortium name="EnsemblMetazoa"/>
        </authorList>
    </citation>
    <scope>IDENTIFICATION</scope>
</reference>
<dbReference type="EnsemblMetazoa" id="XM_031922257">
    <property type="protein sequence ID" value="XP_031778117"/>
    <property type="gene ID" value="LOC116416019"/>
</dbReference>
<organism evidence="1 2">
    <name type="scientific">Nasonia vitripennis</name>
    <name type="common">Parasitic wasp</name>
    <dbReference type="NCBI Taxonomy" id="7425"/>
    <lineage>
        <taxon>Eukaryota</taxon>
        <taxon>Metazoa</taxon>
        <taxon>Ecdysozoa</taxon>
        <taxon>Arthropoda</taxon>
        <taxon>Hexapoda</taxon>
        <taxon>Insecta</taxon>
        <taxon>Pterygota</taxon>
        <taxon>Neoptera</taxon>
        <taxon>Endopterygota</taxon>
        <taxon>Hymenoptera</taxon>
        <taxon>Apocrita</taxon>
        <taxon>Proctotrupomorpha</taxon>
        <taxon>Chalcidoidea</taxon>
        <taxon>Pteromalidae</taxon>
        <taxon>Pteromalinae</taxon>
        <taxon>Nasonia</taxon>
    </lineage>
</organism>